<dbReference type="OrthoDB" id="9788724at2"/>
<dbReference type="PANTHER" id="PTHR31061">
    <property type="entry name" value="LD22376P"/>
    <property type="match status" value="1"/>
</dbReference>
<feature type="transmembrane region" description="Helical" evidence="1">
    <location>
        <begin position="129"/>
        <end position="146"/>
    </location>
</feature>
<feature type="transmembrane region" description="Helical" evidence="1">
    <location>
        <begin position="266"/>
        <end position="290"/>
    </location>
</feature>
<sequence length="379" mass="41686">MLAKPAAGTGELLSSSTAPHRLISLDAMRGFTIAAMLLVNFPGDGEQVYHTLHHTIWNGLSFTDLVAPFFLFIIGVSIVLAYAGRLESGAPKGEMYRKIIIRSLKIFAVGMFLNLQPDFDFSTIRWTGTLHRIAIVFMLCAFIFLNTSWKQQAGLAAILLVGYWLALTRIPTPGVGKVMLEPGVNLVAWFDRLYLPGKMWQGTWDPESILSTIPSVVSGLTGMLAGRLMLTPLNPHVKVNYLMTAGLLSAATGYFWGLIFPVNENLWTSSFVMVTSGFAALVLGATYFSVDLMGYVRGTKPGIIFGANAIAVYVTGDLLGVIFYRLPVGGLALNQQFQLTMTTAGLEPKFVSMLYALLFVCLNFIPAWWLYKKKIFVKL</sequence>
<feature type="transmembrane region" description="Helical" evidence="1">
    <location>
        <begin position="241"/>
        <end position="260"/>
    </location>
</feature>
<protein>
    <submittedName>
        <fullName evidence="3">Heparan-alpha-glucosaminide N-acetyltransferase</fullName>
    </submittedName>
</protein>
<feature type="transmembrane region" description="Helical" evidence="1">
    <location>
        <begin position="99"/>
        <end position="117"/>
    </location>
</feature>
<keyword evidence="3" id="KW-0808">Transferase</keyword>
<keyword evidence="1" id="KW-0812">Transmembrane</keyword>
<evidence type="ECO:0000313" key="3">
    <source>
        <dbReference type="EMBL" id="OIN61236.1"/>
    </source>
</evidence>
<dbReference type="Proteomes" id="UP000181790">
    <property type="component" value="Unassembled WGS sequence"/>
</dbReference>
<evidence type="ECO:0000313" key="4">
    <source>
        <dbReference type="Proteomes" id="UP000181790"/>
    </source>
</evidence>
<feature type="transmembrane region" description="Helical" evidence="1">
    <location>
        <begin position="302"/>
        <end position="324"/>
    </location>
</feature>
<dbReference type="RefSeq" id="WP_071501737.1">
    <property type="nucleotide sequence ID" value="NZ_MORL01000001.1"/>
</dbReference>
<feature type="transmembrane region" description="Helical" evidence="1">
    <location>
        <begin position="209"/>
        <end position="229"/>
    </location>
</feature>
<organism evidence="3 4">
    <name type="scientific">Arsenicibacter rosenii</name>
    <dbReference type="NCBI Taxonomy" id="1750698"/>
    <lineage>
        <taxon>Bacteria</taxon>
        <taxon>Pseudomonadati</taxon>
        <taxon>Bacteroidota</taxon>
        <taxon>Cytophagia</taxon>
        <taxon>Cytophagales</taxon>
        <taxon>Spirosomataceae</taxon>
        <taxon>Arsenicibacter</taxon>
    </lineage>
</organism>
<evidence type="ECO:0000259" key="2">
    <source>
        <dbReference type="Pfam" id="PF07786"/>
    </source>
</evidence>
<gene>
    <name evidence="3" type="ORF">BLX24_00360</name>
</gene>
<keyword evidence="1" id="KW-0472">Membrane</keyword>
<dbReference type="Pfam" id="PF07786">
    <property type="entry name" value="HGSNAT_cat"/>
    <property type="match status" value="1"/>
</dbReference>
<dbReference type="InterPro" id="IPR012429">
    <property type="entry name" value="HGSNAT_cat"/>
</dbReference>
<accession>A0A1S2VSH7</accession>
<name>A0A1S2VSH7_9BACT</name>
<dbReference type="EMBL" id="MORL01000001">
    <property type="protein sequence ID" value="OIN61236.1"/>
    <property type="molecule type" value="Genomic_DNA"/>
</dbReference>
<feature type="transmembrane region" description="Helical" evidence="1">
    <location>
        <begin position="350"/>
        <end position="371"/>
    </location>
</feature>
<keyword evidence="4" id="KW-1185">Reference proteome</keyword>
<evidence type="ECO:0000256" key="1">
    <source>
        <dbReference type="SAM" id="Phobius"/>
    </source>
</evidence>
<keyword evidence="1" id="KW-1133">Transmembrane helix</keyword>
<dbReference type="GO" id="GO:0016740">
    <property type="term" value="F:transferase activity"/>
    <property type="evidence" value="ECO:0007669"/>
    <property type="project" value="UniProtKB-KW"/>
</dbReference>
<dbReference type="PANTHER" id="PTHR31061:SF24">
    <property type="entry name" value="LD22376P"/>
    <property type="match status" value="1"/>
</dbReference>
<feature type="domain" description="Heparan-alpha-glucosaminide N-acetyltransferase catalytic" evidence="2">
    <location>
        <begin position="21"/>
        <end position="235"/>
    </location>
</feature>
<feature type="transmembrane region" description="Helical" evidence="1">
    <location>
        <begin position="65"/>
        <end position="83"/>
    </location>
</feature>
<dbReference type="AlphaFoldDB" id="A0A1S2VSH7"/>
<comment type="caution">
    <text evidence="3">The sequence shown here is derived from an EMBL/GenBank/DDBJ whole genome shotgun (WGS) entry which is preliminary data.</text>
</comment>
<feature type="transmembrane region" description="Helical" evidence="1">
    <location>
        <begin position="153"/>
        <end position="170"/>
    </location>
</feature>
<reference evidence="3 4" key="1">
    <citation type="submission" date="2016-10" db="EMBL/GenBank/DDBJ databases">
        <title>Arsenicibacter rosenii gen. nov., sp. nov., an efficient arsenic-methylating bacterium isolated from an arsenic-contaminated paddy soil.</title>
        <authorList>
            <person name="Huang K."/>
        </authorList>
    </citation>
    <scope>NUCLEOTIDE SEQUENCE [LARGE SCALE GENOMIC DNA]</scope>
    <source>
        <strain evidence="3 4">SM-1</strain>
    </source>
</reference>
<proteinExistence type="predicted"/>